<dbReference type="GO" id="GO:0004364">
    <property type="term" value="F:glutathione transferase activity"/>
    <property type="evidence" value="ECO:0007669"/>
    <property type="project" value="TreeGrafter"/>
</dbReference>
<dbReference type="PANTHER" id="PTHR43969">
    <property type="entry name" value="GLUTATHIONE S TRANSFERASE D10, ISOFORM A-RELATED"/>
    <property type="match status" value="1"/>
</dbReference>
<dbReference type="SUPFAM" id="SSF52833">
    <property type="entry name" value="Thioredoxin-like"/>
    <property type="match status" value="1"/>
</dbReference>
<dbReference type="SFLD" id="SFLDS00019">
    <property type="entry name" value="Glutathione_Transferase_(cytos"/>
    <property type="match status" value="1"/>
</dbReference>
<proteinExistence type="predicted"/>
<accession>A0A0T6B3T6</accession>
<feature type="domain" description="GST N-terminal" evidence="1">
    <location>
        <begin position="31"/>
        <end position="112"/>
    </location>
</feature>
<name>A0A0T6B3T6_9SCAR</name>
<feature type="non-terminal residue" evidence="2">
    <location>
        <position position="1"/>
    </location>
</feature>
<dbReference type="Gene3D" id="3.40.30.10">
    <property type="entry name" value="Glutaredoxin"/>
    <property type="match status" value="1"/>
</dbReference>
<dbReference type="EMBL" id="LJIG01015992">
    <property type="protein sequence ID" value="KRT81940.1"/>
    <property type="molecule type" value="Genomic_DNA"/>
</dbReference>
<dbReference type="PANTHER" id="PTHR43969:SF9">
    <property type="entry name" value="GLUTATHIONE S TRANSFERASE D10, ISOFORM A-RELATED"/>
    <property type="match status" value="1"/>
</dbReference>
<protein>
    <submittedName>
        <fullName evidence="2">Glutathione S-transferase</fullName>
    </submittedName>
</protein>
<evidence type="ECO:0000259" key="1">
    <source>
        <dbReference type="PROSITE" id="PS50404"/>
    </source>
</evidence>
<dbReference type="SUPFAM" id="SSF47616">
    <property type="entry name" value="GST C-terminal domain-like"/>
    <property type="match status" value="1"/>
</dbReference>
<dbReference type="FunFam" id="3.40.30.10:FF:000034">
    <property type="entry name" value="glutathione S-transferase 1"/>
    <property type="match status" value="1"/>
</dbReference>
<comment type="caution">
    <text evidence="2">The sequence shown here is derived from an EMBL/GenBank/DDBJ whole genome shotgun (WGS) entry which is preliminary data.</text>
</comment>
<gene>
    <name evidence="2" type="ORF">AMK59_5974</name>
</gene>
<sequence>GIARYCVTRLHPNHTCLSQRISSGKGVNHFRKMDLYIASMSPPCNAVLLVAKALKLNLNVKEVNLTNGDNKTPEFLKMNPQHTVPTLDDSGFYLWESRAILTYLVNKYGSRDDPLYPKDPKPRALVEQRLYFDAINLYPAFAKCYVSVNYFLVSFHDTKLF</sequence>
<dbReference type="SFLD" id="SFLDG00358">
    <property type="entry name" value="Main_(cytGST)"/>
    <property type="match status" value="1"/>
</dbReference>
<dbReference type="InterPro" id="IPR036249">
    <property type="entry name" value="Thioredoxin-like_sf"/>
</dbReference>
<keyword evidence="2" id="KW-0808">Transferase</keyword>
<dbReference type="PROSITE" id="PS50404">
    <property type="entry name" value="GST_NTER"/>
    <property type="match status" value="1"/>
</dbReference>
<dbReference type="InterPro" id="IPR036282">
    <property type="entry name" value="Glutathione-S-Trfase_C_sf"/>
</dbReference>
<evidence type="ECO:0000313" key="3">
    <source>
        <dbReference type="Proteomes" id="UP000051574"/>
    </source>
</evidence>
<dbReference type="Pfam" id="PF02798">
    <property type="entry name" value="GST_N"/>
    <property type="match status" value="1"/>
</dbReference>
<dbReference type="Proteomes" id="UP000051574">
    <property type="component" value="Unassembled WGS sequence"/>
</dbReference>
<dbReference type="Gene3D" id="1.20.1050.10">
    <property type="match status" value="1"/>
</dbReference>
<keyword evidence="3" id="KW-1185">Reference proteome</keyword>
<evidence type="ECO:0000313" key="2">
    <source>
        <dbReference type="EMBL" id="KRT81940.1"/>
    </source>
</evidence>
<dbReference type="OrthoDB" id="2309723at2759"/>
<dbReference type="InterPro" id="IPR040079">
    <property type="entry name" value="Glutathione_S-Trfase"/>
</dbReference>
<feature type="non-terminal residue" evidence="2">
    <location>
        <position position="161"/>
    </location>
</feature>
<dbReference type="AlphaFoldDB" id="A0A0T6B3T6"/>
<reference evidence="2 3" key="1">
    <citation type="submission" date="2015-09" db="EMBL/GenBank/DDBJ databases">
        <title>Draft genome of the scarab beetle Oryctes borbonicus.</title>
        <authorList>
            <person name="Meyer J.M."/>
            <person name="Markov G.V."/>
            <person name="Baskaran P."/>
            <person name="Herrmann M."/>
            <person name="Sommer R.J."/>
            <person name="Roedelsperger C."/>
        </authorList>
    </citation>
    <scope>NUCLEOTIDE SEQUENCE [LARGE SCALE GENOMIC DNA]</scope>
    <source>
        <strain evidence="2">OB123</strain>
        <tissue evidence="2">Whole animal</tissue>
    </source>
</reference>
<dbReference type="InterPro" id="IPR004045">
    <property type="entry name" value="Glutathione_S-Trfase_N"/>
</dbReference>
<organism evidence="2 3">
    <name type="scientific">Oryctes borbonicus</name>
    <dbReference type="NCBI Taxonomy" id="1629725"/>
    <lineage>
        <taxon>Eukaryota</taxon>
        <taxon>Metazoa</taxon>
        <taxon>Ecdysozoa</taxon>
        <taxon>Arthropoda</taxon>
        <taxon>Hexapoda</taxon>
        <taxon>Insecta</taxon>
        <taxon>Pterygota</taxon>
        <taxon>Neoptera</taxon>
        <taxon>Endopterygota</taxon>
        <taxon>Coleoptera</taxon>
        <taxon>Polyphaga</taxon>
        <taxon>Scarabaeiformia</taxon>
        <taxon>Scarabaeidae</taxon>
        <taxon>Dynastinae</taxon>
        <taxon>Oryctes</taxon>
    </lineage>
</organism>
<dbReference type="GO" id="GO:0006749">
    <property type="term" value="P:glutathione metabolic process"/>
    <property type="evidence" value="ECO:0007669"/>
    <property type="project" value="TreeGrafter"/>
</dbReference>
<dbReference type="CDD" id="cd03045">
    <property type="entry name" value="GST_N_Delta_Epsilon"/>
    <property type="match status" value="1"/>
</dbReference>